<dbReference type="SUPFAM" id="SSF111384">
    <property type="entry name" value="OmpH-like"/>
    <property type="match status" value="1"/>
</dbReference>
<dbReference type="GO" id="GO:0051082">
    <property type="term" value="F:unfolded protein binding"/>
    <property type="evidence" value="ECO:0007669"/>
    <property type="project" value="InterPro"/>
</dbReference>
<gene>
    <name evidence="4" type="ORF">JOC47_001846</name>
</gene>
<comment type="similarity">
    <text evidence="1">Belongs to the Skp family.</text>
</comment>
<dbReference type="Gene3D" id="3.30.910.20">
    <property type="entry name" value="Skp domain"/>
    <property type="match status" value="1"/>
</dbReference>
<dbReference type="InterPro" id="IPR024930">
    <property type="entry name" value="Skp_dom_sf"/>
</dbReference>
<proteinExistence type="inferred from homology"/>
<dbReference type="PANTHER" id="PTHR35089">
    <property type="entry name" value="CHAPERONE PROTEIN SKP"/>
    <property type="match status" value="1"/>
</dbReference>
<evidence type="ECO:0000313" key="5">
    <source>
        <dbReference type="Proteomes" id="UP000774000"/>
    </source>
</evidence>
<organism evidence="4 5">
    <name type="scientific">Halanaerobacter jeridensis</name>
    <dbReference type="NCBI Taxonomy" id="706427"/>
    <lineage>
        <taxon>Bacteria</taxon>
        <taxon>Bacillati</taxon>
        <taxon>Bacillota</taxon>
        <taxon>Clostridia</taxon>
        <taxon>Halanaerobiales</taxon>
        <taxon>Halobacteroidaceae</taxon>
        <taxon>Halanaerobacter</taxon>
    </lineage>
</organism>
<evidence type="ECO:0000256" key="3">
    <source>
        <dbReference type="SAM" id="Coils"/>
    </source>
</evidence>
<dbReference type="RefSeq" id="WP_204701756.1">
    <property type="nucleotide sequence ID" value="NZ_JAFBDQ010000008.1"/>
</dbReference>
<evidence type="ECO:0000313" key="4">
    <source>
        <dbReference type="EMBL" id="MBM7556992.1"/>
    </source>
</evidence>
<evidence type="ECO:0000256" key="1">
    <source>
        <dbReference type="ARBA" id="ARBA00009091"/>
    </source>
</evidence>
<dbReference type="PANTHER" id="PTHR35089:SF1">
    <property type="entry name" value="CHAPERONE PROTEIN SKP"/>
    <property type="match status" value="1"/>
</dbReference>
<dbReference type="InterPro" id="IPR005632">
    <property type="entry name" value="Chaperone_Skp"/>
</dbReference>
<keyword evidence="5" id="KW-1185">Reference proteome</keyword>
<reference evidence="4" key="1">
    <citation type="submission" date="2021-01" db="EMBL/GenBank/DDBJ databases">
        <title>Genomic Encyclopedia of Type Strains, Phase IV (KMG-IV): sequencing the most valuable type-strain genomes for metagenomic binning, comparative biology and taxonomic classification.</title>
        <authorList>
            <person name="Goeker M."/>
        </authorList>
    </citation>
    <scope>NUCLEOTIDE SEQUENCE</scope>
    <source>
        <strain evidence="4">DSM 23230</strain>
    </source>
</reference>
<dbReference type="SMART" id="SM00935">
    <property type="entry name" value="OmpH"/>
    <property type="match status" value="1"/>
</dbReference>
<dbReference type="GO" id="GO:0050821">
    <property type="term" value="P:protein stabilization"/>
    <property type="evidence" value="ECO:0007669"/>
    <property type="project" value="TreeGrafter"/>
</dbReference>
<keyword evidence="2" id="KW-0732">Signal</keyword>
<dbReference type="Pfam" id="PF03938">
    <property type="entry name" value="OmpH"/>
    <property type="match status" value="1"/>
</dbReference>
<accession>A0A938XPQ7</accession>
<comment type="caution">
    <text evidence="4">The sequence shown here is derived from an EMBL/GenBank/DDBJ whole genome shotgun (WGS) entry which is preliminary data.</text>
</comment>
<dbReference type="AlphaFoldDB" id="A0A938XPQ7"/>
<sequence length="160" mass="18290">MKKVLFFTLLLILSLGIIVTNPIKAEQNEVVEKGVAQIGYVDMQKLFQNHPQKKASEQKLETEAQKLKEELKTRAKTMDKEERQKLLQKYQDQLSQQEQRLIEDVLADINEKINQVATKKEVSVVLDKSAVIYGGRNLTAAVMEKINQDYQSAVEEKSAE</sequence>
<dbReference type="Proteomes" id="UP000774000">
    <property type="component" value="Unassembled WGS sequence"/>
</dbReference>
<dbReference type="EMBL" id="JAFBDQ010000008">
    <property type="protein sequence ID" value="MBM7556992.1"/>
    <property type="molecule type" value="Genomic_DNA"/>
</dbReference>
<name>A0A938XPQ7_9FIRM</name>
<protein>
    <submittedName>
        <fullName evidence="4">Outer membrane protein</fullName>
    </submittedName>
</protein>
<dbReference type="GO" id="GO:0005829">
    <property type="term" value="C:cytosol"/>
    <property type="evidence" value="ECO:0007669"/>
    <property type="project" value="TreeGrafter"/>
</dbReference>
<evidence type="ECO:0000256" key="2">
    <source>
        <dbReference type="ARBA" id="ARBA00022729"/>
    </source>
</evidence>
<feature type="coiled-coil region" evidence="3">
    <location>
        <begin position="50"/>
        <end position="100"/>
    </location>
</feature>
<keyword evidence="3" id="KW-0175">Coiled coil</keyword>